<dbReference type="Proteomes" id="UP001143548">
    <property type="component" value="Unassembled WGS sequence"/>
</dbReference>
<keyword evidence="8" id="KW-0812">Transmembrane</keyword>
<dbReference type="Pfam" id="PF08493">
    <property type="entry name" value="AflR"/>
    <property type="match status" value="1"/>
</dbReference>
<keyword evidence="4" id="KW-0238">DNA-binding</keyword>
<dbReference type="GO" id="GO:0000981">
    <property type="term" value="F:DNA-binding transcription factor activity, RNA polymerase II-specific"/>
    <property type="evidence" value="ECO:0007669"/>
    <property type="project" value="InterPro"/>
</dbReference>
<evidence type="ECO:0000256" key="1">
    <source>
        <dbReference type="ARBA" id="ARBA00022723"/>
    </source>
</evidence>
<comment type="caution">
    <text evidence="10">The sequence shown here is derived from an EMBL/GenBank/DDBJ whole genome shotgun (WGS) entry which is preliminary data.</text>
</comment>
<reference evidence="10" key="1">
    <citation type="submission" date="2022-07" db="EMBL/GenBank/DDBJ databases">
        <title>Taxonomy of Aspergillus series Nigri: significant species reduction supported by multi-species coalescent approaches.</title>
        <authorList>
            <person name="Bian C."/>
            <person name="Kusuya Y."/>
            <person name="Sklenar F."/>
            <person name="D'hooge E."/>
            <person name="Yaguchi T."/>
            <person name="Takahashi H."/>
            <person name="Hubka V."/>
        </authorList>
    </citation>
    <scope>NUCLEOTIDE SEQUENCE</scope>
    <source>
        <strain evidence="10">CBS 733.88</strain>
    </source>
</reference>
<protein>
    <recommendedName>
        <fullName evidence="9">Zn(2)-C6 fungal-type domain-containing protein</fullName>
    </recommendedName>
</protein>
<proteinExistence type="predicted"/>
<dbReference type="GO" id="GO:0009893">
    <property type="term" value="P:positive regulation of metabolic process"/>
    <property type="evidence" value="ECO:0007669"/>
    <property type="project" value="UniProtKB-ARBA"/>
</dbReference>
<name>A0A9W6DP50_9EURO</name>
<dbReference type="CDD" id="cd00067">
    <property type="entry name" value="GAL4"/>
    <property type="match status" value="1"/>
</dbReference>
<feature type="transmembrane region" description="Helical" evidence="8">
    <location>
        <begin position="240"/>
        <end position="263"/>
    </location>
</feature>
<feature type="compositionally biased region" description="Polar residues" evidence="7">
    <location>
        <begin position="166"/>
        <end position="179"/>
    </location>
</feature>
<dbReference type="GO" id="GO:0045122">
    <property type="term" value="P:aflatoxin biosynthetic process"/>
    <property type="evidence" value="ECO:0007669"/>
    <property type="project" value="InterPro"/>
</dbReference>
<keyword evidence="1" id="KW-0479">Metal-binding</keyword>
<dbReference type="PROSITE" id="PS50048">
    <property type="entry name" value="ZN2_CY6_FUNGAL_2"/>
    <property type="match status" value="1"/>
</dbReference>
<dbReference type="GO" id="GO:0003677">
    <property type="term" value="F:DNA binding"/>
    <property type="evidence" value="ECO:0007669"/>
    <property type="project" value="UniProtKB-KW"/>
</dbReference>
<evidence type="ECO:0000256" key="7">
    <source>
        <dbReference type="SAM" id="MobiDB-lite"/>
    </source>
</evidence>
<dbReference type="GO" id="GO:0005634">
    <property type="term" value="C:nucleus"/>
    <property type="evidence" value="ECO:0007669"/>
    <property type="project" value="InterPro"/>
</dbReference>
<dbReference type="PRINTS" id="PR00755">
    <property type="entry name" value="AFLATOXINBRP"/>
</dbReference>
<accession>A0A9W6DP50</accession>
<gene>
    <name evidence="10" type="ORF">AbraCBS73388_008495</name>
</gene>
<dbReference type="PROSITE" id="PS00463">
    <property type="entry name" value="ZN2_CY6_FUNGAL_1"/>
    <property type="match status" value="1"/>
</dbReference>
<evidence type="ECO:0000256" key="3">
    <source>
        <dbReference type="ARBA" id="ARBA00023015"/>
    </source>
</evidence>
<keyword evidence="5" id="KW-0804">Transcription</keyword>
<feature type="domain" description="Zn(2)-C6 fungal-type" evidence="9">
    <location>
        <begin position="18"/>
        <end position="48"/>
    </location>
</feature>
<keyword evidence="6" id="KW-0539">Nucleus</keyword>
<organism evidence="10 11">
    <name type="scientific">Aspergillus brasiliensis</name>
    <dbReference type="NCBI Taxonomy" id="319629"/>
    <lineage>
        <taxon>Eukaryota</taxon>
        <taxon>Fungi</taxon>
        <taxon>Dikarya</taxon>
        <taxon>Ascomycota</taxon>
        <taxon>Pezizomycotina</taxon>
        <taxon>Eurotiomycetes</taxon>
        <taxon>Eurotiomycetidae</taxon>
        <taxon>Eurotiales</taxon>
        <taxon>Aspergillaceae</taxon>
        <taxon>Aspergillus</taxon>
        <taxon>Aspergillus subgen. Circumdati</taxon>
    </lineage>
</organism>
<feature type="region of interest" description="Disordered" evidence="7">
    <location>
        <begin position="55"/>
        <end position="77"/>
    </location>
</feature>
<dbReference type="PANTHER" id="PTHR31069">
    <property type="entry name" value="OLEATE-ACTIVATED TRANSCRIPTION FACTOR 1-RELATED"/>
    <property type="match status" value="1"/>
</dbReference>
<keyword evidence="8" id="KW-1133">Transmembrane helix</keyword>
<dbReference type="Gene3D" id="4.10.240.10">
    <property type="entry name" value="Zn(2)-C6 fungal-type DNA-binding domain"/>
    <property type="match status" value="1"/>
</dbReference>
<dbReference type="PANTHER" id="PTHR31069:SF31">
    <property type="entry name" value="MONODICTYPHENONE CLUSTER TRANSCRIPTION FACTOR-RELATED"/>
    <property type="match status" value="1"/>
</dbReference>
<evidence type="ECO:0000313" key="11">
    <source>
        <dbReference type="Proteomes" id="UP001143548"/>
    </source>
</evidence>
<evidence type="ECO:0000256" key="4">
    <source>
        <dbReference type="ARBA" id="ARBA00023125"/>
    </source>
</evidence>
<keyword evidence="8" id="KW-0472">Membrane</keyword>
<dbReference type="SUPFAM" id="SSF57701">
    <property type="entry name" value="Zn2/Cys6 DNA-binding domain"/>
    <property type="match status" value="1"/>
</dbReference>
<evidence type="ECO:0000313" key="10">
    <source>
        <dbReference type="EMBL" id="GKZ22356.1"/>
    </source>
</evidence>
<feature type="compositionally biased region" description="Low complexity" evidence="7">
    <location>
        <begin position="63"/>
        <end position="76"/>
    </location>
</feature>
<dbReference type="EMBL" id="BROQ01000050">
    <property type="protein sequence ID" value="GKZ22356.1"/>
    <property type="molecule type" value="Genomic_DNA"/>
</dbReference>
<dbReference type="Pfam" id="PF00172">
    <property type="entry name" value="Zn_clus"/>
    <property type="match status" value="1"/>
</dbReference>
<evidence type="ECO:0000256" key="8">
    <source>
        <dbReference type="SAM" id="Phobius"/>
    </source>
</evidence>
<evidence type="ECO:0000256" key="5">
    <source>
        <dbReference type="ARBA" id="ARBA00023163"/>
    </source>
</evidence>
<dbReference type="InterPro" id="IPR001138">
    <property type="entry name" value="Zn2Cys6_DnaBD"/>
</dbReference>
<evidence type="ECO:0000259" key="9">
    <source>
        <dbReference type="PROSITE" id="PS50048"/>
    </source>
</evidence>
<dbReference type="SMART" id="SM00066">
    <property type="entry name" value="GAL4"/>
    <property type="match status" value="1"/>
</dbReference>
<dbReference type="InterPro" id="IPR036864">
    <property type="entry name" value="Zn2-C6_fun-type_DNA-bd_sf"/>
</dbReference>
<evidence type="ECO:0000256" key="2">
    <source>
        <dbReference type="ARBA" id="ARBA00022833"/>
    </source>
</evidence>
<dbReference type="GO" id="GO:0008270">
    <property type="term" value="F:zinc ion binding"/>
    <property type="evidence" value="ECO:0007669"/>
    <property type="project" value="InterPro"/>
</dbReference>
<dbReference type="InterPro" id="IPR050675">
    <property type="entry name" value="OAF3"/>
</dbReference>
<feature type="region of interest" description="Disordered" evidence="7">
    <location>
        <begin position="166"/>
        <end position="186"/>
    </location>
</feature>
<dbReference type="InterPro" id="IPR013700">
    <property type="entry name" value="AflR"/>
</dbReference>
<evidence type="ECO:0000256" key="6">
    <source>
        <dbReference type="ARBA" id="ARBA00023242"/>
    </source>
</evidence>
<dbReference type="AlphaFoldDB" id="A0A9W6DP50"/>
<keyword evidence="3" id="KW-0805">Transcription regulation</keyword>
<keyword evidence="2" id="KW-0862">Zinc</keyword>
<sequence>MESASAAPLPARPKLRDSCNACSASKVKCNREKPTCARCAKRGLMCEYLVTRRAGRKRDKTQPHSNTTSSNSPQQTLLYTPELSASGTPLSMSDYFSQLQSFSDPDHLTGLAVDFNTFLGSTGSLPRLESSDSLLESSNQSAQGSIDGSYIDAPFLFDQEFSSLPNGSLPSNHPNPSDSTDSRTGPDKSSCSCLIKILDLFRQLLPPDFGACARNYSLSQDQGLTTESIVATNAKTIDTIIQILCCLCAHNGFLLVMVFMAAFKLMNWYATAARGLSTDLKSDSNATTRSADDTIRVMAQSVLSELHRMQKLVNALSEKLKQYQSEETGDHLISSTVLHQLELDLRQRIRALSSEIIDLLRG</sequence>